<dbReference type="SUPFAM" id="SSF144232">
    <property type="entry name" value="HIT/MYND zinc finger-like"/>
    <property type="match status" value="1"/>
</dbReference>
<organism evidence="6 7">
    <name type="scientific">Dendrothele bispora (strain CBS 962.96)</name>
    <dbReference type="NCBI Taxonomy" id="1314807"/>
    <lineage>
        <taxon>Eukaryota</taxon>
        <taxon>Fungi</taxon>
        <taxon>Dikarya</taxon>
        <taxon>Basidiomycota</taxon>
        <taxon>Agaricomycotina</taxon>
        <taxon>Agaricomycetes</taxon>
        <taxon>Agaricomycetidae</taxon>
        <taxon>Agaricales</taxon>
        <taxon>Agaricales incertae sedis</taxon>
        <taxon>Dendrothele</taxon>
    </lineage>
</organism>
<evidence type="ECO:0000313" key="7">
    <source>
        <dbReference type="Proteomes" id="UP000297245"/>
    </source>
</evidence>
<dbReference type="Pfam" id="PF01753">
    <property type="entry name" value="zf-MYND"/>
    <property type="match status" value="1"/>
</dbReference>
<proteinExistence type="predicted"/>
<dbReference type="OrthoDB" id="5282002at2759"/>
<evidence type="ECO:0000256" key="1">
    <source>
        <dbReference type="ARBA" id="ARBA00022723"/>
    </source>
</evidence>
<dbReference type="GO" id="GO:0008270">
    <property type="term" value="F:zinc ion binding"/>
    <property type="evidence" value="ECO:0007669"/>
    <property type="project" value="UniProtKB-KW"/>
</dbReference>
<reference evidence="6 7" key="1">
    <citation type="journal article" date="2019" name="Nat. Ecol. Evol.">
        <title>Megaphylogeny resolves global patterns of mushroom evolution.</title>
        <authorList>
            <person name="Varga T."/>
            <person name="Krizsan K."/>
            <person name="Foldi C."/>
            <person name="Dima B."/>
            <person name="Sanchez-Garcia M."/>
            <person name="Sanchez-Ramirez S."/>
            <person name="Szollosi G.J."/>
            <person name="Szarkandi J.G."/>
            <person name="Papp V."/>
            <person name="Albert L."/>
            <person name="Andreopoulos W."/>
            <person name="Angelini C."/>
            <person name="Antonin V."/>
            <person name="Barry K.W."/>
            <person name="Bougher N.L."/>
            <person name="Buchanan P."/>
            <person name="Buyck B."/>
            <person name="Bense V."/>
            <person name="Catcheside P."/>
            <person name="Chovatia M."/>
            <person name="Cooper J."/>
            <person name="Damon W."/>
            <person name="Desjardin D."/>
            <person name="Finy P."/>
            <person name="Geml J."/>
            <person name="Haridas S."/>
            <person name="Hughes K."/>
            <person name="Justo A."/>
            <person name="Karasinski D."/>
            <person name="Kautmanova I."/>
            <person name="Kiss B."/>
            <person name="Kocsube S."/>
            <person name="Kotiranta H."/>
            <person name="LaButti K.M."/>
            <person name="Lechner B.E."/>
            <person name="Liimatainen K."/>
            <person name="Lipzen A."/>
            <person name="Lukacs Z."/>
            <person name="Mihaltcheva S."/>
            <person name="Morgado L.N."/>
            <person name="Niskanen T."/>
            <person name="Noordeloos M.E."/>
            <person name="Ohm R.A."/>
            <person name="Ortiz-Santana B."/>
            <person name="Ovrebo C."/>
            <person name="Racz N."/>
            <person name="Riley R."/>
            <person name="Savchenko A."/>
            <person name="Shiryaev A."/>
            <person name="Soop K."/>
            <person name="Spirin V."/>
            <person name="Szebenyi C."/>
            <person name="Tomsovsky M."/>
            <person name="Tulloss R.E."/>
            <person name="Uehling J."/>
            <person name="Grigoriev I.V."/>
            <person name="Vagvolgyi C."/>
            <person name="Papp T."/>
            <person name="Martin F.M."/>
            <person name="Miettinen O."/>
            <person name="Hibbett D.S."/>
            <person name="Nagy L.G."/>
        </authorList>
    </citation>
    <scope>NUCLEOTIDE SEQUENCE [LARGE SCALE GENOMIC DNA]</scope>
    <source>
        <strain evidence="6 7">CBS 962.96</strain>
    </source>
</reference>
<keyword evidence="2 4" id="KW-0863">Zinc-finger</keyword>
<evidence type="ECO:0000259" key="5">
    <source>
        <dbReference type="PROSITE" id="PS50865"/>
    </source>
</evidence>
<feature type="domain" description="MYND-type" evidence="5">
    <location>
        <begin position="96"/>
        <end position="143"/>
    </location>
</feature>
<sequence length="686" mass="77031">MTDPVKRLDSTLSQLTKDEDKISTLLSFLKSKDDRGTIDLNSSGKSSNPVFETKKSMQVSKVMGLVQKHGLNEKFKSALLSQTDMPKPRATSPVDHLECGNWNVNAGRRCTKVASKVCSGCRLVGYCSQSCQNEHWSAHKRDCKHTLKSKDWRPRWVLERRSPDFIVKNNSGNKGMVFGMGRSLWGNMPALDILNLKDNEGISQAANQDFSLAFVAFGDLRNIIRTVNELPENYRGSLNLIINDNDPMVVCRNLLILTILGSIPDVDDAIEHALHVWYSVFLPDTWIPKILPVLHRLDLLQPDPEKRPRTLSFGPHSKLNISVSPDTHEVLTTTAASGSFVGGLTPAVANNALFSVMMAPERVDYRERYYCGLEGSHRVAFQEWRQFGIVNPFGGFNAHLNKPNSWLFGPDHKLYLNDSASPFQGWDMNAVFEAGKAHGTTREDIFGCLYFYLKSQLRTFVNRLRSFNMTISLSDKDAVDLASLIRNDEIAGVPSSITFDRIEVSNIVDVEYVGLEKVLEAWGPMLKDKQENKHAVLVGLFMNWPLSWDKADSMKATLESLGKAGNGEVMETFQSMYPDLVPKPGDFDFMSPNSASMMKMMSNLELCHENSKAFYTYLKDKGADEAEKKAGVRMRKVNQVVAPRIGSTVGSPLNVLPQKLTGEEKYITMALQGFTFQERYVEWERA</sequence>
<keyword evidence="3" id="KW-0862">Zinc</keyword>
<dbReference type="Gene3D" id="6.10.140.2220">
    <property type="match status" value="1"/>
</dbReference>
<dbReference type="InterPro" id="IPR002893">
    <property type="entry name" value="Znf_MYND"/>
</dbReference>
<evidence type="ECO:0000256" key="4">
    <source>
        <dbReference type="PROSITE-ProRule" id="PRU00134"/>
    </source>
</evidence>
<dbReference type="AlphaFoldDB" id="A0A4S8KP73"/>
<evidence type="ECO:0000313" key="6">
    <source>
        <dbReference type="EMBL" id="THU77373.1"/>
    </source>
</evidence>
<evidence type="ECO:0000256" key="3">
    <source>
        <dbReference type="ARBA" id="ARBA00022833"/>
    </source>
</evidence>
<name>A0A4S8KP73_DENBC</name>
<evidence type="ECO:0000256" key="2">
    <source>
        <dbReference type="ARBA" id="ARBA00022771"/>
    </source>
</evidence>
<accession>A0A4S8KP73</accession>
<dbReference type="Pfam" id="PF14737">
    <property type="entry name" value="DUF4470"/>
    <property type="match status" value="1"/>
</dbReference>
<dbReference type="PROSITE" id="PS50865">
    <property type="entry name" value="ZF_MYND_2"/>
    <property type="match status" value="1"/>
</dbReference>
<gene>
    <name evidence="6" type="ORF">K435DRAFT_973997</name>
</gene>
<keyword evidence="7" id="KW-1185">Reference proteome</keyword>
<dbReference type="EMBL" id="ML180461">
    <property type="protein sequence ID" value="THU77373.1"/>
    <property type="molecule type" value="Genomic_DNA"/>
</dbReference>
<dbReference type="Proteomes" id="UP000297245">
    <property type="component" value="Unassembled WGS sequence"/>
</dbReference>
<protein>
    <recommendedName>
        <fullName evidence="5">MYND-type domain-containing protein</fullName>
    </recommendedName>
</protein>
<keyword evidence="1" id="KW-0479">Metal-binding</keyword>
<dbReference type="InterPro" id="IPR027974">
    <property type="entry name" value="DUF4470"/>
</dbReference>